<dbReference type="InterPro" id="IPR039309">
    <property type="entry name" value="BT1"/>
</dbReference>
<feature type="compositionally biased region" description="Polar residues" evidence="7">
    <location>
        <begin position="1"/>
        <end position="23"/>
    </location>
</feature>
<dbReference type="InterPro" id="IPR036259">
    <property type="entry name" value="MFS_trans_sf"/>
</dbReference>
<feature type="region of interest" description="Disordered" evidence="7">
    <location>
        <begin position="1"/>
        <end position="29"/>
    </location>
</feature>
<keyword evidence="3" id="KW-0813">Transport</keyword>
<protein>
    <recommendedName>
        <fullName evidence="10">Major facilitator superfamily (MFS) profile domain-containing protein</fullName>
    </recommendedName>
</protein>
<dbReference type="PANTHER" id="PTHR31585">
    <property type="entry name" value="FOLATE-BIOPTERIN TRANSPORTER 1, CHLOROPLASTIC"/>
    <property type="match status" value="1"/>
</dbReference>
<organism evidence="9">
    <name type="scientific">Guillardia theta</name>
    <name type="common">Cryptophyte</name>
    <name type="synonym">Cryptomonas phi</name>
    <dbReference type="NCBI Taxonomy" id="55529"/>
    <lineage>
        <taxon>Eukaryota</taxon>
        <taxon>Cryptophyceae</taxon>
        <taxon>Pyrenomonadales</taxon>
        <taxon>Geminigeraceae</taxon>
        <taxon>Guillardia</taxon>
    </lineage>
</organism>
<feature type="transmembrane region" description="Helical" evidence="8">
    <location>
        <begin position="469"/>
        <end position="489"/>
    </location>
</feature>
<dbReference type="EMBL" id="HBKN01026947">
    <property type="protein sequence ID" value="CAE2310037.1"/>
    <property type="molecule type" value="Transcribed_RNA"/>
</dbReference>
<feature type="transmembrane region" description="Helical" evidence="8">
    <location>
        <begin position="367"/>
        <end position="386"/>
    </location>
</feature>
<dbReference type="GO" id="GO:0016020">
    <property type="term" value="C:membrane"/>
    <property type="evidence" value="ECO:0007669"/>
    <property type="project" value="UniProtKB-SubCell"/>
</dbReference>
<feature type="transmembrane region" description="Helical" evidence="8">
    <location>
        <begin position="223"/>
        <end position="246"/>
    </location>
</feature>
<dbReference type="SUPFAM" id="SSF103473">
    <property type="entry name" value="MFS general substrate transporter"/>
    <property type="match status" value="1"/>
</dbReference>
<keyword evidence="5 8" id="KW-1133">Transmembrane helix</keyword>
<evidence type="ECO:0008006" key="10">
    <source>
        <dbReference type="Google" id="ProtNLM"/>
    </source>
</evidence>
<dbReference type="CDD" id="cd17484">
    <property type="entry name" value="MFS_FBT"/>
    <property type="match status" value="1"/>
</dbReference>
<keyword evidence="4 8" id="KW-0812">Transmembrane</keyword>
<evidence type="ECO:0000256" key="5">
    <source>
        <dbReference type="ARBA" id="ARBA00022989"/>
    </source>
</evidence>
<dbReference type="NCBIfam" id="TIGR00788">
    <property type="entry name" value="fbt"/>
    <property type="match status" value="1"/>
</dbReference>
<feature type="transmembrane region" description="Helical" evidence="8">
    <location>
        <begin position="180"/>
        <end position="202"/>
    </location>
</feature>
<proteinExistence type="inferred from homology"/>
<reference evidence="9" key="1">
    <citation type="submission" date="2021-01" db="EMBL/GenBank/DDBJ databases">
        <authorList>
            <person name="Corre E."/>
            <person name="Pelletier E."/>
            <person name="Niang G."/>
            <person name="Scheremetjew M."/>
            <person name="Finn R."/>
            <person name="Kale V."/>
            <person name="Holt S."/>
            <person name="Cochrane G."/>
            <person name="Meng A."/>
            <person name="Brown T."/>
            <person name="Cohen L."/>
        </authorList>
    </citation>
    <scope>NUCLEOTIDE SEQUENCE</scope>
    <source>
        <strain evidence="9">CCMP 2712</strain>
    </source>
</reference>
<comment type="subcellular location">
    <subcellularLocation>
        <location evidence="1">Membrane</location>
        <topology evidence="1">Multi-pass membrane protein</topology>
    </subcellularLocation>
</comment>
<evidence type="ECO:0000256" key="3">
    <source>
        <dbReference type="ARBA" id="ARBA00022448"/>
    </source>
</evidence>
<dbReference type="Gene3D" id="1.20.1250.20">
    <property type="entry name" value="MFS general substrate transporter like domains"/>
    <property type="match status" value="1"/>
</dbReference>
<name>A0A7S4KZ47_GUITH</name>
<sequence length="517" mass="56974">MPWTSERPSSTGSKSRESTTVTVTKRVGLESQPLLAQDGSALHSKDHEGYNTITMMKPERDPMKSAHPVMMLESSKNPLHSMSTEVQLVCFCSGWVMFLEGINGMSGLATSYFFKETLKVEPAVLSSIGSITSLPWTCKPLYGFISDAYPIWGYRRKPYLLIAGILGSISWFLMSKYVTTVFLSGICMTLGSGAIAVANVIAEAMVCEKSRGETQEYASRLQSIIYTGQAVGSIIAAWTGGYLLTFMSDRQVFLLVASFPLSLIVIAFIVPEERYHGNHVKERSEINDKLLQLWNAFKQPQIWRPCAFIFMLNATPATGATWFYFYTDVLKFSSEFLGTIGLVGSCFTLAGVFLFDATMRKASFRPVFLWSTIVSTILGLSQLILVFRYNLVLGIPDSVFCLGESAILSIVGWICTMPVLVLAARLCPEGMEGTMYALIMSINNLGGIVGSQLGAVLTTWLGVTEQNLGNFWLLVLICNLSTFLPLLFINWIPEDDPQVLEETTAQASEVDIKSGLV</sequence>
<evidence type="ECO:0000256" key="6">
    <source>
        <dbReference type="ARBA" id="ARBA00023136"/>
    </source>
</evidence>
<evidence type="ECO:0000256" key="8">
    <source>
        <dbReference type="SAM" id="Phobius"/>
    </source>
</evidence>
<feature type="transmembrane region" description="Helical" evidence="8">
    <location>
        <begin position="252"/>
        <end position="271"/>
    </location>
</feature>
<feature type="transmembrane region" description="Helical" evidence="8">
    <location>
        <begin position="336"/>
        <end position="355"/>
    </location>
</feature>
<evidence type="ECO:0000313" key="9">
    <source>
        <dbReference type="EMBL" id="CAE2310037.1"/>
    </source>
</evidence>
<evidence type="ECO:0000256" key="4">
    <source>
        <dbReference type="ARBA" id="ARBA00022692"/>
    </source>
</evidence>
<feature type="transmembrane region" description="Helical" evidence="8">
    <location>
        <begin position="436"/>
        <end position="463"/>
    </location>
</feature>
<dbReference type="AlphaFoldDB" id="A0A7S4KZ47"/>
<gene>
    <name evidence="9" type="ORF">GTHE00462_LOCUS20827</name>
</gene>
<evidence type="ECO:0000256" key="7">
    <source>
        <dbReference type="SAM" id="MobiDB-lite"/>
    </source>
</evidence>
<feature type="transmembrane region" description="Helical" evidence="8">
    <location>
        <begin position="406"/>
        <end position="424"/>
    </location>
</feature>
<evidence type="ECO:0000256" key="1">
    <source>
        <dbReference type="ARBA" id="ARBA00004141"/>
    </source>
</evidence>
<dbReference type="PANTHER" id="PTHR31585:SF0">
    <property type="entry name" value="FOLATE-BIOPTERIN TRANSPORTER 1, CHLOROPLASTIC"/>
    <property type="match status" value="1"/>
</dbReference>
<feature type="transmembrane region" description="Helical" evidence="8">
    <location>
        <begin position="302"/>
        <end position="324"/>
    </location>
</feature>
<keyword evidence="6 8" id="KW-0472">Membrane</keyword>
<dbReference type="InterPro" id="IPR004324">
    <property type="entry name" value="FBT"/>
</dbReference>
<evidence type="ECO:0000256" key="2">
    <source>
        <dbReference type="ARBA" id="ARBA00007015"/>
    </source>
</evidence>
<dbReference type="Pfam" id="PF03092">
    <property type="entry name" value="BT1"/>
    <property type="match status" value="1"/>
</dbReference>
<feature type="transmembrane region" description="Helical" evidence="8">
    <location>
        <begin position="158"/>
        <end position="174"/>
    </location>
</feature>
<comment type="similarity">
    <text evidence="2">Belongs to the major facilitator superfamily. Folate-biopterin transporter (TC 2.A.71) family.</text>
</comment>
<accession>A0A7S4KZ47</accession>